<gene>
    <name evidence="2" type="ORF">POM88_033014</name>
</gene>
<proteinExistence type="predicted"/>
<accession>A0AAD8I0S5</accession>
<reference evidence="2" key="2">
    <citation type="submission" date="2023-05" db="EMBL/GenBank/DDBJ databases">
        <authorList>
            <person name="Schelkunov M.I."/>
        </authorList>
    </citation>
    <scope>NUCLEOTIDE SEQUENCE</scope>
    <source>
        <strain evidence="2">Hsosn_3</strain>
        <tissue evidence="2">Leaf</tissue>
    </source>
</reference>
<evidence type="ECO:0000313" key="3">
    <source>
        <dbReference type="Proteomes" id="UP001237642"/>
    </source>
</evidence>
<comment type="caution">
    <text evidence="2">The sequence shown here is derived from an EMBL/GenBank/DDBJ whole genome shotgun (WGS) entry which is preliminary data.</text>
</comment>
<evidence type="ECO:0000313" key="2">
    <source>
        <dbReference type="EMBL" id="KAK1376821.1"/>
    </source>
</evidence>
<keyword evidence="3" id="KW-1185">Reference proteome</keyword>
<feature type="region of interest" description="Disordered" evidence="1">
    <location>
        <begin position="288"/>
        <end position="309"/>
    </location>
</feature>
<sequence>MGISANAFALLADQQGEASTIVELKTTEMKKIAEKKQKIAEKNKKKKAKKNKKQKESDGETSLDSVVTQEDKAVNNHGNENEEKVCSKSAVLANVELREKELRERVHAIQKEREKEEAERKERALIREAERKERHEQWLARELEREKQKAEREERWRAREAERMEREERWLAKETERLERQERQLAREVERNERLLAREAESKQRRLAREEERKKEMSTKTLREYEQQAYEKQMAEKASLTVPETPLREATLDTMQKSKDETVKKDNNTKKHWTVRKTMNIHEFVKLQTEREGQHGQDRSLGDDSTKNTNAILTPDLSDASFPVLGKVTKPLNLF</sequence>
<protein>
    <submittedName>
        <fullName evidence="2">Uncharacterized protein</fullName>
    </submittedName>
</protein>
<dbReference type="EMBL" id="JAUIZM010000007">
    <property type="protein sequence ID" value="KAK1376821.1"/>
    <property type="molecule type" value="Genomic_DNA"/>
</dbReference>
<dbReference type="AlphaFoldDB" id="A0AAD8I0S5"/>
<feature type="compositionally biased region" description="Basic and acidic residues" evidence="1">
    <location>
        <begin position="288"/>
        <end position="306"/>
    </location>
</feature>
<feature type="compositionally biased region" description="Basic and acidic residues" evidence="1">
    <location>
        <begin position="69"/>
        <end position="86"/>
    </location>
</feature>
<feature type="region of interest" description="Disordered" evidence="1">
    <location>
        <begin position="201"/>
        <end position="221"/>
    </location>
</feature>
<feature type="compositionally biased region" description="Basic residues" evidence="1">
    <location>
        <begin position="43"/>
        <end position="53"/>
    </location>
</feature>
<dbReference type="Proteomes" id="UP001237642">
    <property type="component" value="Unassembled WGS sequence"/>
</dbReference>
<feature type="region of interest" description="Disordered" evidence="1">
    <location>
        <begin position="35"/>
        <end position="86"/>
    </location>
</feature>
<reference evidence="2" key="1">
    <citation type="submission" date="2023-02" db="EMBL/GenBank/DDBJ databases">
        <title>Genome of toxic invasive species Heracleum sosnowskyi carries increased number of genes despite the absence of recent whole-genome duplications.</title>
        <authorList>
            <person name="Schelkunov M."/>
            <person name="Shtratnikova V."/>
            <person name="Makarenko M."/>
            <person name="Klepikova A."/>
            <person name="Omelchenko D."/>
            <person name="Novikova G."/>
            <person name="Obukhova E."/>
            <person name="Bogdanov V."/>
            <person name="Penin A."/>
            <person name="Logacheva M."/>
        </authorList>
    </citation>
    <scope>NUCLEOTIDE SEQUENCE</scope>
    <source>
        <strain evidence="2">Hsosn_3</strain>
        <tissue evidence="2">Leaf</tissue>
    </source>
</reference>
<evidence type="ECO:0000256" key="1">
    <source>
        <dbReference type="SAM" id="MobiDB-lite"/>
    </source>
</evidence>
<name>A0AAD8I0S5_9APIA</name>
<organism evidence="2 3">
    <name type="scientific">Heracleum sosnowskyi</name>
    <dbReference type="NCBI Taxonomy" id="360622"/>
    <lineage>
        <taxon>Eukaryota</taxon>
        <taxon>Viridiplantae</taxon>
        <taxon>Streptophyta</taxon>
        <taxon>Embryophyta</taxon>
        <taxon>Tracheophyta</taxon>
        <taxon>Spermatophyta</taxon>
        <taxon>Magnoliopsida</taxon>
        <taxon>eudicotyledons</taxon>
        <taxon>Gunneridae</taxon>
        <taxon>Pentapetalae</taxon>
        <taxon>asterids</taxon>
        <taxon>campanulids</taxon>
        <taxon>Apiales</taxon>
        <taxon>Apiaceae</taxon>
        <taxon>Apioideae</taxon>
        <taxon>apioid superclade</taxon>
        <taxon>Tordylieae</taxon>
        <taxon>Tordyliinae</taxon>
        <taxon>Heracleum</taxon>
    </lineage>
</organism>